<feature type="compositionally biased region" description="Polar residues" evidence="1">
    <location>
        <begin position="176"/>
        <end position="199"/>
    </location>
</feature>
<feature type="region of interest" description="Disordered" evidence="1">
    <location>
        <begin position="82"/>
        <end position="111"/>
    </location>
</feature>
<gene>
    <name evidence="3" type="ORF">WKV53_28180</name>
</gene>
<evidence type="ECO:0000256" key="2">
    <source>
        <dbReference type="SAM" id="SignalP"/>
    </source>
</evidence>
<feature type="compositionally biased region" description="Gly residues" evidence="1">
    <location>
        <begin position="161"/>
        <end position="175"/>
    </location>
</feature>
<feature type="region of interest" description="Disordered" evidence="1">
    <location>
        <begin position="124"/>
        <end position="210"/>
    </location>
</feature>
<evidence type="ECO:0000313" key="3">
    <source>
        <dbReference type="EMBL" id="MEK7954428.1"/>
    </source>
</evidence>
<feature type="chain" id="PRO_5045727336" evidence="2">
    <location>
        <begin position="21"/>
        <end position="210"/>
    </location>
</feature>
<protein>
    <submittedName>
        <fullName evidence="3">Uncharacterized protein</fullName>
    </submittedName>
</protein>
<proteinExistence type="predicted"/>
<organism evidence="3 4">
    <name type="scientific">Luteolibacter soli</name>
    <dbReference type="NCBI Taxonomy" id="3135280"/>
    <lineage>
        <taxon>Bacteria</taxon>
        <taxon>Pseudomonadati</taxon>
        <taxon>Verrucomicrobiota</taxon>
        <taxon>Verrucomicrobiia</taxon>
        <taxon>Verrucomicrobiales</taxon>
        <taxon>Verrucomicrobiaceae</taxon>
        <taxon>Luteolibacter</taxon>
    </lineage>
</organism>
<dbReference type="EMBL" id="JBBUKT010000019">
    <property type="protein sequence ID" value="MEK7954428.1"/>
    <property type="molecule type" value="Genomic_DNA"/>
</dbReference>
<evidence type="ECO:0000256" key="1">
    <source>
        <dbReference type="SAM" id="MobiDB-lite"/>
    </source>
</evidence>
<sequence>MIRLFLPLSLCLLVCQCASSGSGGASFEGRLAHLKAEQESDMAEREAGTLSYEKFDARNKGRLRELNRMDAELKQQDREAAYLASHGSSSGYEAPSYVSRSRSRGPSTVYESDYSYGKTLGGTYQATNRHTGATTSVERPLGGGYRTSSSSGSSVDWNQNLGGGYTGRDSGGGSWSTGQNLGGQRTVTGSNGRTYTREQTLGGGYKWTSD</sequence>
<feature type="compositionally biased region" description="Gly residues" evidence="1">
    <location>
        <begin position="201"/>
        <end position="210"/>
    </location>
</feature>
<evidence type="ECO:0000313" key="4">
    <source>
        <dbReference type="Proteomes" id="UP001371305"/>
    </source>
</evidence>
<feature type="compositionally biased region" description="Polar residues" evidence="1">
    <location>
        <begin position="124"/>
        <end position="137"/>
    </location>
</feature>
<keyword evidence="2" id="KW-0732">Signal</keyword>
<dbReference type="Proteomes" id="UP001371305">
    <property type="component" value="Unassembled WGS sequence"/>
</dbReference>
<feature type="signal peptide" evidence="2">
    <location>
        <begin position="1"/>
        <end position="20"/>
    </location>
</feature>
<reference evidence="3 4" key="1">
    <citation type="submission" date="2024-04" db="EMBL/GenBank/DDBJ databases">
        <title>Luteolibacter sp. isolated from soil.</title>
        <authorList>
            <person name="An J."/>
        </authorList>
    </citation>
    <scope>NUCLEOTIDE SEQUENCE [LARGE SCALE GENOMIC DNA]</scope>
    <source>
        <strain evidence="3 4">Y139</strain>
    </source>
</reference>
<dbReference type="RefSeq" id="WP_341408197.1">
    <property type="nucleotide sequence ID" value="NZ_JBBUKT010000019.1"/>
</dbReference>
<comment type="caution">
    <text evidence="3">The sequence shown here is derived from an EMBL/GenBank/DDBJ whole genome shotgun (WGS) entry which is preliminary data.</text>
</comment>
<name>A0ABU9B3M1_9BACT</name>
<accession>A0ABU9B3M1</accession>
<feature type="compositionally biased region" description="Polar residues" evidence="1">
    <location>
        <begin position="98"/>
        <end position="110"/>
    </location>
</feature>
<keyword evidence="4" id="KW-1185">Reference proteome</keyword>